<keyword evidence="3" id="KW-1185">Reference proteome</keyword>
<dbReference type="STRING" id="47500.AF333_01015"/>
<feature type="transmembrane region" description="Helical" evidence="1">
    <location>
        <begin position="68"/>
        <end position="88"/>
    </location>
</feature>
<feature type="transmembrane region" description="Helical" evidence="1">
    <location>
        <begin position="39"/>
        <end position="62"/>
    </location>
</feature>
<reference evidence="2 3" key="1">
    <citation type="submission" date="2015-07" db="EMBL/GenBank/DDBJ databases">
        <title>Fjat-14205 dsm 2895.</title>
        <authorList>
            <person name="Liu B."/>
            <person name="Wang J."/>
            <person name="Zhu Y."/>
            <person name="Liu G."/>
            <person name="Chen Q."/>
            <person name="Chen Z."/>
            <person name="Lan J."/>
            <person name="Che J."/>
            <person name="Ge C."/>
            <person name="Shi H."/>
            <person name="Pan Z."/>
            <person name="Liu X."/>
        </authorList>
    </citation>
    <scope>NUCLEOTIDE SEQUENCE [LARGE SCALE GENOMIC DNA]</scope>
    <source>
        <strain evidence="2 3">DSM 2895</strain>
    </source>
</reference>
<evidence type="ECO:0000313" key="3">
    <source>
        <dbReference type="Proteomes" id="UP000037269"/>
    </source>
</evidence>
<dbReference type="Pfam" id="PF14007">
    <property type="entry name" value="YtpI"/>
    <property type="match status" value="1"/>
</dbReference>
<dbReference type="InterPro" id="IPR025618">
    <property type="entry name" value="YtpI"/>
</dbReference>
<accession>A0A0M0HBN1</accession>
<proteinExistence type="predicted"/>
<dbReference type="EMBL" id="LGUG01000002">
    <property type="protein sequence ID" value="KON99445.1"/>
    <property type="molecule type" value="Genomic_DNA"/>
</dbReference>
<keyword evidence="1" id="KW-0812">Transmembrane</keyword>
<keyword evidence="1" id="KW-0472">Membrane</keyword>
<feature type="transmembrane region" description="Helical" evidence="1">
    <location>
        <begin position="6"/>
        <end position="27"/>
    </location>
</feature>
<evidence type="ECO:0000256" key="1">
    <source>
        <dbReference type="SAM" id="Phobius"/>
    </source>
</evidence>
<evidence type="ECO:0000313" key="2">
    <source>
        <dbReference type="EMBL" id="KON99445.1"/>
    </source>
</evidence>
<comment type="caution">
    <text evidence="2">The sequence shown here is derived from an EMBL/GenBank/DDBJ whole genome shotgun (WGS) entry which is preliminary data.</text>
</comment>
<evidence type="ECO:0008006" key="4">
    <source>
        <dbReference type="Google" id="ProtNLM"/>
    </source>
</evidence>
<keyword evidence="1" id="KW-1133">Transmembrane helix</keyword>
<name>A0A0M0HBN1_ANEMI</name>
<dbReference type="AlphaFoldDB" id="A0A0M0HBN1"/>
<gene>
    <name evidence="2" type="ORF">AF333_01015</name>
</gene>
<protein>
    <recommendedName>
        <fullName evidence="4">YtpI-like protein</fullName>
    </recommendedName>
</protein>
<organism evidence="2 3">
    <name type="scientific">Aneurinibacillus migulanus</name>
    <name type="common">Bacillus migulanus</name>
    <dbReference type="NCBI Taxonomy" id="47500"/>
    <lineage>
        <taxon>Bacteria</taxon>
        <taxon>Bacillati</taxon>
        <taxon>Bacillota</taxon>
        <taxon>Bacilli</taxon>
        <taxon>Bacillales</taxon>
        <taxon>Paenibacillaceae</taxon>
        <taxon>Aneurinibacillus group</taxon>
        <taxon>Aneurinibacillus</taxon>
    </lineage>
</organism>
<dbReference type="Proteomes" id="UP000037269">
    <property type="component" value="Unassembled WGS sequence"/>
</dbReference>
<sequence length="105" mass="11677">MKGVPILTAILSIVIILSATFAIYYAITWRSQPGIMARIYQARMNIGMGVALLGIGFNQVTFENMDTIRLIIGIVLLFVGGVNLVLGIRNLNYFMKLKKEQEGKK</sequence>
<dbReference type="PATRIC" id="fig|47500.9.peg.916"/>